<dbReference type="EMBL" id="JAAKZX010000004">
    <property type="protein sequence ID" value="NGO41049.1"/>
    <property type="molecule type" value="Genomic_DNA"/>
</dbReference>
<feature type="region of interest" description="Disordered" evidence="1">
    <location>
        <begin position="1"/>
        <end position="23"/>
    </location>
</feature>
<dbReference type="PANTHER" id="PTHR32027:SF9">
    <property type="entry name" value="BLL3847 PROTEIN"/>
    <property type="match status" value="1"/>
</dbReference>
<dbReference type="Gene3D" id="2.30.40.10">
    <property type="entry name" value="Urease, subunit C, domain 1"/>
    <property type="match status" value="1"/>
</dbReference>
<accession>A0ABX0DKU4</accession>
<name>A0ABX0DKU4_9ACTN</name>
<dbReference type="InterPro" id="IPR052349">
    <property type="entry name" value="Metallo-hydrolase_Enzymes"/>
</dbReference>
<feature type="domain" description="Amidohydrolase 3" evidence="2">
    <location>
        <begin position="114"/>
        <end position="386"/>
    </location>
</feature>
<dbReference type="Proteomes" id="UP001518140">
    <property type="component" value="Unassembled WGS sequence"/>
</dbReference>
<dbReference type="Pfam" id="PF07969">
    <property type="entry name" value="Amidohydro_3"/>
    <property type="match status" value="1"/>
</dbReference>
<dbReference type="InterPro" id="IPR013108">
    <property type="entry name" value="Amidohydro_3"/>
</dbReference>
<dbReference type="Gene3D" id="3.20.20.140">
    <property type="entry name" value="Metal-dependent hydrolases"/>
    <property type="match status" value="1"/>
</dbReference>
<evidence type="ECO:0000313" key="4">
    <source>
        <dbReference type="Proteomes" id="UP001518140"/>
    </source>
</evidence>
<protein>
    <submittedName>
        <fullName evidence="3">Amidohydrolase family protein</fullName>
    </submittedName>
</protein>
<proteinExistence type="predicted"/>
<dbReference type="RefSeq" id="WP_165337701.1">
    <property type="nucleotide sequence ID" value="NZ_JAAKZX010000004.1"/>
</dbReference>
<dbReference type="SUPFAM" id="SSF51338">
    <property type="entry name" value="Composite domain of metallo-dependent hydrolases"/>
    <property type="match status" value="1"/>
</dbReference>
<dbReference type="InterPro" id="IPR032466">
    <property type="entry name" value="Metal_Hydrolase"/>
</dbReference>
<evidence type="ECO:0000259" key="2">
    <source>
        <dbReference type="Pfam" id="PF07969"/>
    </source>
</evidence>
<keyword evidence="4" id="KW-1185">Reference proteome</keyword>
<evidence type="ECO:0000313" key="3">
    <source>
        <dbReference type="EMBL" id="NGO41049.1"/>
    </source>
</evidence>
<dbReference type="InterPro" id="IPR011059">
    <property type="entry name" value="Metal-dep_hydrolase_composite"/>
</dbReference>
<organism evidence="3 4">
    <name type="scientific">Streptomyces ureilyticus</name>
    <dbReference type="NCBI Taxonomy" id="1775131"/>
    <lineage>
        <taxon>Bacteria</taxon>
        <taxon>Bacillati</taxon>
        <taxon>Actinomycetota</taxon>
        <taxon>Actinomycetes</taxon>
        <taxon>Kitasatosporales</taxon>
        <taxon>Streptomycetaceae</taxon>
        <taxon>Streptomyces</taxon>
    </lineage>
</organism>
<reference evidence="3 4" key="1">
    <citation type="submission" date="2020-02" db="EMBL/GenBank/DDBJ databases">
        <title>Whole-genome analyses of novel actinobacteria.</title>
        <authorList>
            <person name="Sahin N."/>
            <person name="Tokatli A."/>
        </authorList>
    </citation>
    <scope>NUCLEOTIDE SEQUENCE [LARGE SCALE GENOMIC DNA]</scope>
    <source>
        <strain evidence="3 4">YC419</strain>
    </source>
</reference>
<evidence type="ECO:0000256" key="1">
    <source>
        <dbReference type="SAM" id="MobiDB-lite"/>
    </source>
</evidence>
<sequence>MPDSLPQQPPPSSGSSSGRTDGSALLLSGARLTDGRTVDVRLGGGRIEAVGTAGSLSVHTARVDLAGYLLLPAPAEPHAHSDTALSADGDGPVSYDDQEVQRRTTEAALLHLGHGATALRSHVRIGDVQGLGALAAVLQARRALRGLAELTAVAMPRVLTGLAGAEELALLRDAVKMGASVVGGCPDLDPDPTGYVEAVLEIASEHGCPVDLHTDGDDPARLARFAAMAGGLRPGVTLGPCGGLGRLPPEVAARAAEQLAAAGVTVACLPQGGCSGVDRRGTAPVRVLRAAGVRVVAGSGALRDVSNPVGRGDPLEAAYLLASRYGLRPEDAYDTVSSSARAALGLPEVRVEAGFPAELLAVRGDRLAGALSLAYSRIVVHQGRVVARTNAVREFCGSAAAVALDLPRQGRGGGPS</sequence>
<gene>
    <name evidence="3" type="ORF">G6048_02365</name>
</gene>
<dbReference type="PANTHER" id="PTHR32027">
    <property type="entry name" value="CYTOSINE DEAMINASE"/>
    <property type="match status" value="1"/>
</dbReference>
<dbReference type="SUPFAM" id="SSF51556">
    <property type="entry name" value="Metallo-dependent hydrolases"/>
    <property type="match status" value="1"/>
</dbReference>
<comment type="caution">
    <text evidence="3">The sequence shown here is derived from an EMBL/GenBank/DDBJ whole genome shotgun (WGS) entry which is preliminary data.</text>
</comment>